<gene>
    <name evidence="4" type="primary">LOC112681691</name>
</gene>
<dbReference type="InterPro" id="IPR012337">
    <property type="entry name" value="RNaseH-like_sf"/>
</dbReference>
<dbReference type="Proteomes" id="UP000694846">
    <property type="component" value="Unplaced"/>
</dbReference>
<organism evidence="3 4">
    <name type="scientific">Sipha flava</name>
    <name type="common">yellow sugarcane aphid</name>
    <dbReference type="NCBI Taxonomy" id="143950"/>
    <lineage>
        <taxon>Eukaryota</taxon>
        <taxon>Metazoa</taxon>
        <taxon>Ecdysozoa</taxon>
        <taxon>Arthropoda</taxon>
        <taxon>Hexapoda</taxon>
        <taxon>Insecta</taxon>
        <taxon>Pterygota</taxon>
        <taxon>Neoptera</taxon>
        <taxon>Paraneoptera</taxon>
        <taxon>Hemiptera</taxon>
        <taxon>Sternorrhyncha</taxon>
        <taxon>Aphidomorpha</taxon>
        <taxon>Aphidoidea</taxon>
        <taxon>Aphididae</taxon>
        <taxon>Sipha</taxon>
    </lineage>
</organism>
<name>A0A8B8FBG2_9HEMI</name>
<evidence type="ECO:0000259" key="1">
    <source>
        <dbReference type="Pfam" id="PF05699"/>
    </source>
</evidence>
<proteinExistence type="predicted"/>
<evidence type="ECO:0000313" key="3">
    <source>
        <dbReference type="Proteomes" id="UP000694846"/>
    </source>
</evidence>
<evidence type="ECO:0000259" key="2">
    <source>
        <dbReference type="Pfam" id="PF14291"/>
    </source>
</evidence>
<dbReference type="InterPro" id="IPR025398">
    <property type="entry name" value="DUF4371"/>
</dbReference>
<dbReference type="PANTHER" id="PTHR46289:SF14">
    <property type="entry name" value="DUF4371 DOMAIN-CONTAINING PROTEIN"/>
    <property type="match status" value="1"/>
</dbReference>
<accession>A0A8B8FBG2</accession>
<dbReference type="Pfam" id="PF05699">
    <property type="entry name" value="Dimer_Tnp_hAT"/>
    <property type="match status" value="1"/>
</dbReference>
<sequence length="851" mass="97871">MDSMKRKQPSLLNYFPNKKILSTEVSDSNEPVNVSQTAIPRAIPQLNVICDDNKQNNITSDLVFDNDIGNFIGKKLDDHTKCSLLENPWKPLKNFEYPFSIHKKKGKEEKRFLRNNHFDQYPWLIYSVSKSGCFCKYCTLFLTHNKGGKQNTEELKKLVTLPLSQYSKLLGKDGYLEKHNQNHYHQDAILKSSDFLKTYNSPNKQVNNILNSERLRQVQENRNWLKPIIETLIFLGRQNIPFRGHRDSRQIIFHDNEDSKNLTDPTYSIVKNEGNFREHLKYRVMSGDTKLKSDLLNFNSKASYISPIIQEDLIKCCKEEILSFILDEVNTNQFYSIIFDETTDVSHISQMSLTLRYIDKKNNIYERFVGFINCHDTFNKNQTAIPNYDLSDTLIDDHLSKEPKLTGNVLGYIVVSELKEMSLNLKNCIGIGTDGCSVMTSVLRGAVQEVQKSCPNAIYSSCTNHALNLTISKSSKVQIVRNTMGILQETISFFHLSSKRNFILKNNLKSTKSSKISLTSLCVTRWVECHTSIIDFEINMSEIIESLTHISQWTDQVSSSKANSLLLSLCNCEFIITLYILSNILSITLPASKMLQGVNLDVSAASSCITSIVQNLEDKRLNAEKYFSEIFLEAKTKMIDLDIEVKLPRLTKIQNKRANTPENTPEAYYRRVVYIPLIDNILEDLRSRFLNKKTTAIFQLIEFIPANIINKSSLDVKKMIDTVIEHFIFLDININILKGEIDLWKSNWISRKNEGLKIPKDVLESIDECHPVMFPTIRQVLVVLATLPVSIASAERSFSTLRRLKTWLRSQMSQKRLTGLALMNIHRNIDIDTSKVIERFSKTKRKLDFVI</sequence>
<evidence type="ECO:0000313" key="4">
    <source>
        <dbReference type="RefSeq" id="XP_025407757.1"/>
    </source>
</evidence>
<dbReference type="InterPro" id="IPR052958">
    <property type="entry name" value="IFN-induced_PKR_regulator"/>
</dbReference>
<dbReference type="Pfam" id="PF14291">
    <property type="entry name" value="DUF4371"/>
    <property type="match status" value="1"/>
</dbReference>
<dbReference type="GeneID" id="112681691"/>
<dbReference type="GO" id="GO:0046983">
    <property type="term" value="F:protein dimerization activity"/>
    <property type="evidence" value="ECO:0007669"/>
    <property type="project" value="InterPro"/>
</dbReference>
<reference evidence="4" key="1">
    <citation type="submission" date="2025-08" db="UniProtKB">
        <authorList>
            <consortium name="RefSeq"/>
        </authorList>
    </citation>
    <scope>IDENTIFICATION</scope>
    <source>
        <tissue evidence="4">Whole body</tissue>
    </source>
</reference>
<dbReference type="PANTHER" id="PTHR46289">
    <property type="entry name" value="52 KDA REPRESSOR OF THE INHIBITOR OF THE PROTEIN KINASE-LIKE PROTEIN-RELATED"/>
    <property type="match status" value="1"/>
</dbReference>
<dbReference type="AlphaFoldDB" id="A0A8B8FBG2"/>
<protein>
    <submittedName>
        <fullName evidence="4">52 kDa repressor of the inhibitor of the protein kinase-like</fullName>
    </submittedName>
</protein>
<dbReference type="InterPro" id="IPR008906">
    <property type="entry name" value="HATC_C_dom"/>
</dbReference>
<feature type="domain" description="HAT C-terminal dimerisation" evidence="1">
    <location>
        <begin position="772"/>
        <end position="829"/>
    </location>
</feature>
<dbReference type="SUPFAM" id="SSF53098">
    <property type="entry name" value="Ribonuclease H-like"/>
    <property type="match status" value="1"/>
</dbReference>
<dbReference type="RefSeq" id="XP_025407757.1">
    <property type="nucleotide sequence ID" value="XM_025551972.1"/>
</dbReference>
<dbReference type="OrthoDB" id="6592738at2759"/>
<feature type="domain" description="DUF4371" evidence="2">
    <location>
        <begin position="181"/>
        <end position="378"/>
    </location>
</feature>
<keyword evidence="3" id="KW-1185">Reference proteome</keyword>